<evidence type="ECO:0000313" key="2">
    <source>
        <dbReference type="Proteomes" id="UP001150925"/>
    </source>
</evidence>
<dbReference type="Proteomes" id="UP001150925">
    <property type="component" value="Unassembled WGS sequence"/>
</dbReference>
<name>A0A9W8AR98_9FUNG</name>
<feature type="non-terminal residue" evidence="1">
    <location>
        <position position="73"/>
    </location>
</feature>
<keyword evidence="2" id="KW-1185">Reference proteome</keyword>
<organism evidence="1 2">
    <name type="scientific">Dispira parvispora</name>
    <dbReference type="NCBI Taxonomy" id="1520584"/>
    <lineage>
        <taxon>Eukaryota</taxon>
        <taxon>Fungi</taxon>
        <taxon>Fungi incertae sedis</taxon>
        <taxon>Zoopagomycota</taxon>
        <taxon>Kickxellomycotina</taxon>
        <taxon>Dimargaritomycetes</taxon>
        <taxon>Dimargaritales</taxon>
        <taxon>Dimargaritaceae</taxon>
        <taxon>Dispira</taxon>
    </lineage>
</organism>
<dbReference type="Gene3D" id="3.80.10.10">
    <property type="entry name" value="Ribonuclease Inhibitor"/>
    <property type="match status" value="1"/>
</dbReference>
<protein>
    <submittedName>
        <fullName evidence="1">Ran GAP Rna1</fullName>
    </submittedName>
</protein>
<proteinExistence type="predicted"/>
<comment type="caution">
    <text evidence="1">The sequence shown here is derived from an EMBL/GenBank/DDBJ whole genome shotgun (WGS) entry which is preliminary data.</text>
</comment>
<dbReference type="OrthoDB" id="184583at2759"/>
<gene>
    <name evidence="1" type="primary">rna1_2</name>
    <name evidence="1" type="ORF">IWQ62_005223</name>
</gene>
<evidence type="ECO:0000313" key="1">
    <source>
        <dbReference type="EMBL" id="KAJ1956807.1"/>
    </source>
</evidence>
<dbReference type="EMBL" id="JANBPY010002056">
    <property type="protein sequence ID" value="KAJ1956807.1"/>
    <property type="molecule type" value="Genomic_DNA"/>
</dbReference>
<dbReference type="InterPro" id="IPR032675">
    <property type="entry name" value="LRR_dom_sf"/>
</dbReference>
<reference evidence="1" key="1">
    <citation type="submission" date="2022-07" db="EMBL/GenBank/DDBJ databases">
        <title>Phylogenomic reconstructions and comparative analyses of Kickxellomycotina fungi.</title>
        <authorList>
            <person name="Reynolds N.K."/>
            <person name="Stajich J.E."/>
            <person name="Barry K."/>
            <person name="Grigoriev I.V."/>
            <person name="Crous P."/>
            <person name="Smith M.E."/>
        </authorList>
    </citation>
    <scope>NUCLEOTIDE SEQUENCE</scope>
    <source>
        <strain evidence="1">RSA 1196</strain>
    </source>
</reference>
<dbReference type="AlphaFoldDB" id="A0A9W8AR98"/>
<sequence>MATTISTYNFPADNVFSLEGKGLKLTTAEDAAPYVSQIEAIPKLELVQLNGNTIGPDAAQSLAKALGKQKQLK</sequence>
<accession>A0A9W8AR98</accession>